<protein>
    <submittedName>
        <fullName evidence="2">Helix-turn-helix transcriptional regulator</fullName>
    </submittedName>
</protein>
<organism evidence="2 3">
    <name type="scientific">Microbacterium schleiferi</name>
    <dbReference type="NCBI Taxonomy" id="69362"/>
    <lineage>
        <taxon>Bacteria</taxon>
        <taxon>Bacillati</taxon>
        <taxon>Actinomycetota</taxon>
        <taxon>Actinomycetes</taxon>
        <taxon>Micrococcales</taxon>
        <taxon>Microbacteriaceae</taxon>
        <taxon>Microbacterium</taxon>
    </lineage>
</organism>
<reference evidence="2 3" key="1">
    <citation type="submission" date="2024-01" db="EMBL/GenBank/DDBJ databases">
        <title>the genome sequence of strain Microbacterium schleiferi NBRC 15075.</title>
        <authorList>
            <person name="Ding Y."/>
            <person name="Zhang G."/>
        </authorList>
    </citation>
    <scope>NUCLEOTIDE SEQUENCE [LARGE SCALE GENOMIC DNA]</scope>
    <source>
        <strain evidence="2 3">NBRC 15075</strain>
    </source>
</reference>
<dbReference type="CDD" id="cd00093">
    <property type="entry name" value="HTH_XRE"/>
    <property type="match status" value="1"/>
</dbReference>
<gene>
    <name evidence="2" type="ORF">V2V91_13895</name>
</gene>
<evidence type="ECO:0000313" key="2">
    <source>
        <dbReference type="EMBL" id="MEF2256216.1"/>
    </source>
</evidence>
<evidence type="ECO:0000259" key="1">
    <source>
        <dbReference type="PROSITE" id="PS50943"/>
    </source>
</evidence>
<sequence>MVSGPAATPEWADYAKQLGINLRRARDAKGYTQEKMAELTGISLYAYQQYERGSVTRGGAPTNPRLATVLAICEALELSVDYLLPPPPALALGRSSSPQLG</sequence>
<dbReference type="PROSITE" id="PS50943">
    <property type="entry name" value="HTH_CROC1"/>
    <property type="match status" value="1"/>
</dbReference>
<dbReference type="SMART" id="SM00530">
    <property type="entry name" value="HTH_XRE"/>
    <property type="match status" value="1"/>
</dbReference>
<dbReference type="Proteomes" id="UP001351900">
    <property type="component" value="Unassembled WGS sequence"/>
</dbReference>
<feature type="domain" description="HTH cro/C1-type" evidence="1">
    <location>
        <begin position="22"/>
        <end position="83"/>
    </location>
</feature>
<keyword evidence="3" id="KW-1185">Reference proteome</keyword>
<dbReference type="InterPro" id="IPR001387">
    <property type="entry name" value="Cro/C1-type_HTH"/>
</dbReference>
<dbReference type="SUPFAM" id="SSF47413">
    <property type="entry name" value="lambda repressor-like DNA-binding domains"/>
    <property type="match status" value="1"/>
</dbReference>
<evidence type="ECO:0000313" key="3">
    <source>
        <dbReference type="Proteomes" id="UP001351900"/>
    </source>
</evidence>
<comment type="caution">
    <text evidence="2">The sequence shown here is derived from an EMBL/GenBank/DDBJ whole genome shotgun (WGS) entry which is preliminary data.</text>
</comment>
<dbReference type="EMBL" id="JAZHOV010000008">
    <property type="protein sequence ID" value="MEF2256216.1"/>
    <property type="molecule type" value="Genomic_DNA"/>
</dbReference>
<dbReference type="InterPro" id="IPR010982">
    <property type="entry name" value="Lambda_DNA-bd_dom_sf"/>
</dbReference>
<name>A0ABU7V952_9MICO</name>
<accession>A0ABU7V952</accession>
<dbReference type="RefSeq" id="WP_331792297.1">
    <property type="nucleotide sequence ID" value="NZ_BAAAUO010000001.1"/>
</dbReference>
<dbReference type="Pfam" id="PF01381">
    <property type="entry name" value="HTH_3"/>
    <property type="match status" value="1"/>
</dbReference>
<proteinExistence type="predicted"/>
<dbReference type="Gene3D" id="1.10.260.40">
    <property type="entry name" value="lambda repressor-like DNA-binding domains"/>
    <property type="match status" value="1"/>
</dbReference>